<dbReference type="SUPFAM" id="SSF56235">
    <property type="entry name" value="N-terminal nucleophile aminohydrolases (Ntn hydrolases)"/>
    <property type="match status" value="1"/>
</dbReference>
<dbReference type="InterPro" id="IPR029055">
    <property type="entry name" value="Ntn_hydrolases_N"/>
</dbReference>
<dbReference type="Pfam" id="PF01019">
    <property type="entry name" value="G_glu_transpept"/>
    <property type="match status" value="1"/>
</dbReference>
<dbReference type="InterPro" id="IPR043138">
    <property type="entry name" value="GGT_lsub"/>
</dbReference>
<accession>A0A9W6P5I5</accession>
<dbReference type="PANTHER" id="PTHR43881:SF1">
    <property type="entry name" value="GAMMA-GLUTAMYLTRANSPEPTIDASE (AFU_ORTHOLOGUE AFUA_4G13580)"/>
    <property type="match status" value="1"/>
</dbReference>
<dbReference type="Gene3D" id="1.10.246.130">
    <property type="match status" value="1"/>
</dbReference>
<dbReference type="Proteomes" id="UP001165092">
    <property type="component" value="Unassembled WGS sequence"/>
</dbReference>
<name>A0A9W6P5I5_9ACTN</name>
<sequence length="631" mass="67378">MTWNTDKGVSAGLPRPRHGCVTWPLAHEKRPSPHPLEASMPGFTTRPELRGRFGMVASTHWLASSVGMAALERGGNAFDAAVAAGFTLQVVEPHLNGPGGEVPVLFHKAGESPQVLCGQGPAPAAAVPAAFDGLDRIPGSGVLAACVPGAFDAWMLLLRDYGTMRLEDVLEPAIGYAAHGFPVLAQISAKINELSEVFTRWWPGSARLYLRDGRAPAPGTWQTNPVLAATYRRIASEARSAARTREGQIDAARRIWREGFVAEAITGFLSAPVPDASGIPRRALLTGADLAQWRAGYEETTRVQHNGLTVHKTGPWGQGPVFLQQLTLAEALETGKADVLSPEFAHLVTEAAKLAFADREAWYGDPAFTDVPLATLLSTEYAEQRATLVGETASLELRPGSPDGRVPYLPERYLSGSTAAIDRAGGEPTLGATGEHRGDTCHVDVVDRNGNLVSATPSGGWLASSPVIEELGFPLGTRAQMFWLDPRSPSVVAPGKRPRSTLTPTLVTREGEGVLALGTPGGDQQDQWSLTFFLRLAHGGMDLQEAIDAPMFHTNAFPSSFHPRETVPGEMVAESRMGTQEIAELRRRGHRVVESGPWSLGRLSAVRRDPDTGALSAAANPRGSQGYAVGR</sequence>
<evidence type="ECO:0000313" key="1">
    <source>
        <dbReference type="EMBL" id="GLU47785.1"/>
    </source>
</evidence>
<dbReference type="EMBL" id="BSQG01000003">
    <property type="protein sequence ID" value="GLU47785.1"/>
    <property type="molecule type" value="Genomic_DNA"/>
</dbReference>
<dbReference type="Gene3D" id="3.60.20.40">
    <property type="match status" value="1"/>
</dbReference>
<protein>
    <submittedName>
        <fullName evidence="1">Gamma-glutamyltransferase</fullName>
    </submittedName>
</protein>
<dbReference type="PRINTS" id="PR01210">
    <property type="entry name" value="GGTRANSPTASE"/>
</dbReference>
<comment type="caution">
    <text evidence="1">The sequence shown here is derived from an EMBL/GenBank/DDBJ whole genome shotgun (WGS) entry which is preliminary data.</text>
</comment>
<gene>
    <name evidence="1" type="ORF">Nans01_21360</name>
</gene>
<dbReference type="InterPro" id="IPR052896">
    <property type="entry name" value="GGT-like_enzyme"/>
</dbReference>
<dbReference type="AlphaFoldDB" id="A0A9W6P5I5"/>
<keyword evidence="2" id="KW-1185">Reference proteome</keyword>
<dbReference type="PANTHER" id="PTHR43881">
    <property type="entry name" value="GAMMA-GLUTAMYLTRANSPEPTIDASE (AFU_ORTHOLOGUE AFUA_4G13580)"/>
    <property type="match status" value="1"/>
</dbReference>
<proteinExistence type="predicted"/>
<organism evidence="1 2">
    <name type="scientific">Nocardiopsis ansamitocini</name>
    <dbReference type="NCBI Taxonomy" id="1670832"/>
    <lineage>
        <taxon>Bacteria</taxon>
        <taxon>Bacillati</taxon>
        <taxon>Actinomycetota</taxon>
        <taxon>Actinomycetes</taxon>
        <taxon>Streptosporangiales</taxon>
        <taxon>Nocardiopsidaceae</taxon>
        <taxon>Nocardiopsis</taxon>
    </lineage>
</organism>
<evidence type="ECO:0000313" key="2">
    <source>
        <dbReference type="Proteomes" id="UP001165092"/>
    </source>
</evidence>
<dbReference type="InterPro" id="IPR043137">
    <property type="entry name" value="GGT_ssub_C"/>
</dbReference>
<reference evidence="1" key="1">
    <citation type="submission" date="2023-02" db="EMBL/GenBank/DDBJ databases">
        <title>Nocardiopsis ansamitocini NBRC 112285.</title>
        <authorList>
            <person name="Ichikawa N."/>
            <person name="Sato H."/>
            <person name="Tonouchi N."/>
        </authorList>
    </citation>
    <scope>NUCLEOTIDE SEQUENCE</scope>
    <source>
        <strain evidence="1">NBRC 112285</strain>
    </source>
</reference>